<reference evidence="4" key="1">
    <citation type="journal article" date="2019" name="Int. J. Syst. Evol. Microbiol.">
        <title>The Global Catalogue of Microorganisms (GCM) 10K type strain sequencing project: providing services to taxonomists for standard genome sequencing and annotation.</title>
        <authorList>
            <consortium name="The Broad Institute Genomics Platform"/>
            <consortium name="The Broad Institute Genome Sequencing Center for Infectious Disease"/>
            <person name="Wu L."/>
            <person name="Ma J."/>
        </authorList>
    </citation>
    <scope>NUCLEOTIDE SEQUENCE [LARGE SCALE GENOMIC DNA]</scope>
    <source>
        <strain evidence="4">CGMCC 1.12664</strain>
    </source>
</reference>
<dbReference type="Proteomes" id="UP000612855">
    <property type="component" value="Unassembled WGS sequence"/>
</dbReference>
<feature type="region of interest" description="Disordered" evidence="1">
    <location>
        <begin position="107"/>
        <end position="179"/>
    </location>
</feature>
<dbReference type="EMBL" id="BMFJ01000001">
    <property type="protein sequence ID" value="GGE37296.1"/>
    <property type="molecule type" value="Genomic_DNA"/>
</dbReference>
<evidence type="ECO:0008006" key="5">
    <source>
        <dbReference type="Google" id="ProtNLM"/>
    </source>
</evidence>
<feature type="compositionally biased region" description="Low complexity" evidence="1">
    <location>
        <begin position="146"/>
        <end position="159"/>
    </location>
</feature>
<feature type="chain" id="PRO_5037505230" description="VPLPA-CTERM protein sorting domain-containing protein" evidence="2">
    <location>
        <begin position="23"/>
        <end position="199"/>
    </location>
</feature>
<feature type="signal peptide" evidence="2">
    <location>
        <begin position="1"/>
        <end position="22"/>
    </location>
</feature>
<accession>A0A917AA17</accession>
<evidence type="ECO:0000256" key="2">
    <source>
        <dbReference type="SAM" id="SignalP"/>
    </source>
</evidence>
<keyword evidence="4" id="KW-1185">Reference proteome</keyword>
<gene>
    <name evidence="3" type="ORF">GCM10011360_26370</name>
</gene>
<feature type="compositionally biased region" description="Gly residues" evidence="1">
    <location>
        <begin position="133"/>
        <end position="145"/>
    </location>
</feature>
<organism evidence="3 4">
    <name type="scientific">Primorskyibacter flagellatus</name>
    <dbReference type="NCBI Taxonomy" id="1387277"/>
    <lineage>
        <taxon>Bacteria</taxon>
        <taxon>Pseudomonadati</taxon>
        <taxon>Pseudomonadota</taxon>
        <taxon>Alphaproteobacteria</taxon>
        <taxon>Rhodobacterales</taxon>
        <taxon>Roseobacteraceae</taxon>
        <taxon>Primorskyibacter</taxon>
    </lineage>
</organism>
<proteinExistence type="predicted"/>
<name>A0A917AA17_9RHOB</name>
<dbReference type="AlphaFoldDB" id="A0A917AA17"/>
<evidence type="ECO:0000313" key="3">
    <source>
        <dbReference type="EMBL" id="GGE37296.1"/>
    </source>
</evidence>
<feature type="compositionally biased region" description="Low complexity" evidence="1">
    <location>
        <begin position="169"/>
        <end position="179"/>
    </location>
</feature>
<protein>
    <recommendedName>
        <fullName evidence="5">VPLPA-CTERM protein sorting domain-containing protein</fullName>
    </recommendedName>
</protein>
<sequence>MLAARILAPALALALFPLIATASTRPPAPLEAGELIDVPGNADRTLFGAAAGDLLTWTWQPSHMLRPGPEWLFDALFRGARRDGGTGGVVVGPSGYYKIVLEGTVPGASGPEARSGGGSSRRPEGPGASSRRGFGGGGGGGGGFGSLPQLSGGSSAGAGEDTTPSDGDPSSPGVVPLPPGLLLLASSAAALAGLRRRRR</sequence>
<evidence type="ECO:0000256" key="1">
    <source>
        <dbReference type="SAM" id="MobiDB-lite"/>
    </source>
</evidence>
<comment type="caution">
    <text evidence="3">The sequence shown here is derived from an EMBL/GenBank/DDBJ whole genome shotgun (WGS) entry which is preliminary data.</text>
</comment>
<dbReference type="RefSeq" id="WP_188478126.1">
    <property type="nucleotide sequence ID" value="NZ_BMFJ01000001.1"/>
</dbReference>
<keyword evidence="2" id="KW-0732">Signal</keyword>
<evidence type="ECO:0000313" key="4">
    <source>
        <dbReference type="Proteomes" id="UP000612855"/>
    </source>
</evidence>